<evidence type="ECO:0000313" key="4">
    <source>
        <dbReference type="Proteomes" id="UP000007819"/>
    </source>
</evidence>
<keyword evidence="2" id="KW-0732">Signal</keyword>
<feature type="chain" id="PRO_5035748898" evidence="2">
    <location>
        <begin position="27"/>
        <end position="1914"/>
    </location>
</feature>
<dbReference type="Proteomes" id="UP000007819">
    <property type="component" value="Chromosome A2"/>
</dbReference>
<evidence type="ECO:0000256" key="1">
    <source>
        <dbReference type="SAM" id="MobiDB-lite"/>
    </source>
</evidence>
<feature type="region of interest" description="Disordered" evidence="1">
    <location>
        <begin position="1574"/>
        <end position="1603"/>
    </location>
</feature>
<proteinExistence type="predicted"/>
<evidence type="ECO:0000256" key="2">
    <source>
        <dbReference type="SAM" id="SignalP"/>
    </source>
</evidence>
<organism evidence="3 4">
    <name type="scientific">Acyrthosiphon pisum</name>
    <name type="common">Pea aphid</name>
    <dbReference type="NCBI Taxonomy" id="7029"/>
    <lineage>
        <taxon>Eukaryota</taxon>
        <taxon>Metazoa</taxon>
        <taxon>Ecdysozoa</taxon>
        <taxon>Arthropoda</taxon>
        <taxon>Hexapoda</taxon>
        <taxon>Insecta</taxon>
        <taxon>Pterygota</taxon>
        <taxon>Neoptera</taxon>
        <taxon>Paraneoptera</taxon>
        <taxon>Hemiptera</taxon>
        <taxon>Sternorrhyncha</taxon>
        <taxon>Aphidomorpha</taxon>
        <taxon>Aphidoidea</taxon>
        <taxon>Aphididae</taxon>
        <taxon>Macrosiphini</taxon>
        <taxon>Acyrthosiphon</taxon>
    </lineage>
</organism>
<dbReference type="KEGG" id="api:100573471"/>
<dbReference type="GeneID" id="100573471"/>
<reference evidence="4" key="1">
    <citation type="submission" date="2010-06" db="EMBL/GenBank/DDBJ databases">
        <authorList>
            <person name="Jiang H."/>
            <person name="Abraham K."/>
            <person name="Ali S."/>
            <person name="Alsbrooks S.L."/>
            <person name="Anim B.N."/>
            <person name="Anosike U.S."/>
            <person name="Attaway T."/>
            <person name="Bandaranaike D.P."/>
            <person name="Battles P.K."/>
            <person name="Bell S.N."/>
            <person name="Bell A.V."/>
            <person name="Beltran B."/>
            <person name="Bickham C."/>
            <person name="Bustamante Y."/>
            <person name="Caleb T."/>
            <person name="Canada A."/>
            <person name="Cardenas V."/>
            <person name="Carter K."/>
            <person name="Chacko J."/>
            <person name="Chandrabose M.N."/>
            <person name="Chavez D."/>
            <person name="Chavez A."/>
            <person name="Chen L."/>
            <person name="Chu H.-S."/>
            <person name="Claassen K.J."/>
            <person name="Cockrell R."/>
            <person name="Collins M."/>
            <person name="Cooper J.A."/>
            <person name="Cree A."/>
            <person name="Curry S.M."/>
            <person name="Da Y."/>
            <person name="Dao M.D."/>
            <person name="Das B."/>
            <person name="Davila M.-L."/>
            <person name="Davy-Carroll L."/>
            <person name="Denson S."/>
            <person name="Dinh H."/>
            <person name="Ebong V.E."/>
            <person name="Edwards J.R."/>
            <person name="Egan A."/>
            <person name="El-Daye J."/>
            <person name="Escobedo L."/>
            <person name="Fernandez S."/>
            <person name="Fernando P.R."/>
            <person name="Flagg N."/>
            <person name="Forbes L.D."/>
            <person name="Fowler R.G."/>
            <person name="Fu Q."/>
            <person name="Gabisi R.A."/>
            <person name="Ganer J."/>
            <person name="Garbino Pronczuk A."/>
            <person name="Garcia R.M."/>
            <person name="Garner T."/>
            <person name="Garrett T.E."/>
            <person name="Gonzalez D.A."/>
            <person name="Hamid H."/>
            <person name="Hawkins E.S."/>
            <person name="Hirani K."/>
            <person name="Hogues M.E."/>
            <person name="Hollins B."/>
            <person name="Hsiao C.-H."/>
            <person name="Jabil R."/>
            <person name="James M.L."/>
            <person name="Jhangiani S.N."/>
            <person name="Johnson B."/>
            <person name="Johnson Q."/>
            <person name="Joshi V."/>
            <person name="Kalu J.B."/>
            <person name="Kam C."/>
            <person name="Kashfia A."/>
            <person name="Keebler J."/>
            <person name="Kisamo H."/>
            <person name="Kovar C.L."/>
            <person name="Lago L.A."/>
            <person name="Lai C.-Y."/>
            <person name="Laidlaw J."/>
            <person name="Lara F."/>
            <person name="Le T.-K."/>
            <person name="Lee S.L."/>
            <person name="Legall F.H."/>
            <person name="Lemon S.J."/>
            <person name="Lewis L.R."/>
            <person name="Li B."/>
            <person name="Liu Y."/>
            <person name="Liu Y.-S."/>
            <person name="Lopez J."/>
            <person name="Lozado R.J."/>
            <person name="Lu J."/>
            <person name="Madu R.C."/>
            <person name="Maheshwari M."/>
            <person name="Maheshwari R."/>
            <person name="Malloy K."/>
            <person name="Martinez E."/>
            <person name="Mathew T."/>
            <person name="Mercado I.C."/>
            <person name="Mercado C."/>
            <person name="Meyer B."/>
            <person name="Montgomery K."/>
            <person name="Morgan M.B."/>
            <person name="Munidasa M."/>
            <person name="Nazareth L.V."/>
            <person name="Nelson J."/>
            <person name="Ng B.M."/>
            <person name="Nguyen N.B."/>
            <person name="Nguyen P.Q."/>
            <person name="Nguyen T."/>
            <person name="Obregon M."/>
            <person name="Okwuonu G.O."/>
            <person name="Onwere C.G."/>
            <person name="Orozco G."/>
            <person name="Parra A."/>
            <person name="Patel S."/>
            <person name="Patil S."/>
            <person name="Perez A."/>
            <person name="Perez Y."/>
            <person name="Pham C."/>
            <person name="Primus E.L."/>
            <person name="Pu L.-L."/>
            <person name="Puazo M."/>
            <person name="Qin X."/>
            <person name="Quiroz J.B."/>
            <person name="Reese J."/>
            <person name="Richards S."/>
            <person name="Rives C.M."/>
            <person name="Robberts R."/>
            <person name="Ruiz S.J."/>
            <person name="Ruiz M.J."/>
            <person name="Santibanez J."/>
            <person name="Schneider B.W."/>
            <person name="Sisson I."/>
            <person name="Smith M."/>
            <person name="Sodergren E."/>
            <person name="Song X.-Z."/>
            <person name="Song B.B."/>
            <person name="Summersgill H."/>
            <person name="Thelus R."/>
            <person name="Thornton R.D."/>
            <person name="Trejos Z.Y."/>
            <person name="Usmani K."/>
            <person name="Vattathil S."/>
            <person name="Villasana D."/>
            <person name="Walker D.L."/>
            <person name="Wang S."/>
            <person name="Wang K."/>
            <person name="White C.S."/>
            <person name="Williams A.C."/>
            <person name="Williamson J."/>
            <person name="Wilson K."/>
            <person name="Woghiren I.O."/>
            <person name="Woodworth J.R."/>
            <person name="Worley K.C."/>
            <person name="Wright R.A."/>
            <person name="Wu W."/>
            <person name="Young L."/>
            <person name="Zhang L."/>
            <person name="Zhang J."/>
            <person name="Zhu Y."/>
            <person name="Muzny D.M."/>
            <person name="Weinstock G."/>
            <person name="Gibbs R.A."/>
        </authorList>
    </citation>
    <scope>NUCLEOTIDE SEQUENCE [LARGE SCALE GENOMIC DNA]</scope>
    <source>
        <strain evidence="4">LSR1</strain>
    </source>
</reference>
<name>A0A8R2NQS3_ACYPI</name>
<accession>A0A8R2NQS3</accession>
<keyword evidence="4" id="KW-1185">Reference proteome</keyword>
<feature type="signal peptide" evidence="2">
    <location>
        <begin position="1"/>
        <end position="26"/>
    </location>
</feature>
<evidence type="ECO:0000313" key="3">
    <source>
        <dbReference type="EnsemblMetazoa" id="XP_029345897.1"/>
    </source>
</evidence>
<protein>
    <submittedName>
        <fullName evidence="3">Uncharacterized protein</fullName>
    </submittedName>
</protein>
<sequence>MLIKLLIPRLLVTASVLLVVTVGVRAPRTIKGPRDFVKPDYSSPVKHKRTHDEDGCRPTGTYYREHIHPPNHPRDSNTYTDTDYIYWPPNLPQRPRNPCTHDYSPPVSHTDESWLKRMLNKIIGSLRTLSNETKGDIPRKEESQNSSELGNYAKFLEDINVAHQEMYLNETRHDDIDKASLPIQQPKSQSKKLLFNRMLYKIIDSLWILANETIVVRELLKGDIPREDESKNSSEPIQNCTHHIEQIQKRMTSFKDRQKSVLYSINDFEQAYDILRESWNTKLENMISRPNSFLITIEELRPLRENIRTEDKFYDSSKPATTLRQALAQLYIQDHVKLEITNCTHQIDHFQKQMRLFEAQQIKVYDSITKLKYEYKILIESWETELKNVIEKVHKKLYKDIQLLRSTDREQEIIMEDPQKLDYLQVSSDLFMPLEKLPKRLIFLTDPFKWKHNIWQFQSNELRKSDNLTGDLKQNKWLIFKQIDPQLKRWRLVATTVPETTFGEAQGRVEPTNSDSPIMQHSTWTFLGKIRWNDTNCDLQQCGWLVFNQTDPLLNLWRLVVSSPIRTEKQQNQSEPHTTLEKSHCSVVPTVPSKGNYAKFLEDIKITHQEMYLNNTRHDDNDKASLVIQQPKSLTEELLFDWMSHKIIDSLRTLANETIAVQELLKGDIPRKEESQNSSELGNYAKFLEDINVAHQEMYLNKTRHDDNDKASLPIQQPKSQSKKLLFNRLLYKIIDSLRKLANETIVVRELLNGDIPREDESKNSSEPIQNCTHHVEQIQKRMTSFKDLQKSVLDSIVDFEQAYDILRESWNTKLENMISRPNSFLRMIEVVRPLREKIRTEDKFYDSSKPATTLRQALAQLYIQDHVKLEITNCTHQIDHFQKQMRLFEAQQIKVYDSITKLKYEYKFLIESWETELKNVIEKVHKKLYKDIQLLRSTDHKQEIIMDYTQKLDELQVSSELVMPLEKLRKRLIFLTDPFKWEHNIWQFQSNELRKSDNLTGDLKQNKWLIFKQIDPQLKRWRLVATTVPETTFGEAQGRVEPTNSGSPIMQHSTWTFLGKIRWNDTNCDLQQCGWLVFNQTDPLLNLWRLVVSSPIRTEKQQNQSEPHTTLEKSHCSVVPTVPSKGNYAKFLEDIKITHQEMYLNNTRHDDNDKASLVIQQPKSHTEESWLNQMLIKIIGSLRTSANETIAVQESIKGDIPQEEESQNSSKLIQNCTHHVEQIQKRMLTFKDQQINVLESIVEFEQAYEILRVSWKTKLTNILSKTYSLEARIFLRMIEDEQPVRCPPEIIREKTRTADKLQDSSKPATTLRQALAQLYIQDHVKLEITNCTHQIDHFQKQMRLFEDQQINVYDSITELKQDYKLLIESWETELKNMTERKVPIEEVYKKLYEDIHSPSTDHKQEILWITLRSWTNFRSRRSWSCRLRNFGPKDSGTQDYSPYKTVHDHYFPPTDTYDREHIHPPNPPRDSNTYTDPGFIFSPPNLPQRHRDFGTHDYSPPVELQSPGEQEYPLTDTYDVNINNLHDDIIEVQPLTNEEFKILLHDNLRLPLHVFLEYLHRYAFYRKQKFKGPRDFGTHDHSSTANNTRHDDNGKASLPIQQPEGNYAKFLEDINVAYQEMYLNKTRHDDIDKTSLPIQQPKSQSKKLLFNRMLYKIIDSLRKLANETIVVRELLKGDIPREDESKNSSEPIQNCTHHIEQIQKRMTSFKDLQKSVLDSIVDFEQAYDILRESWNTKLENMISSPNSFLRMIGVRPLREKIRTEDKLYDSSKPATTLRQALAQLYIQDHVKLEISNCTHQIDHFQKQMRLFEAQQIKVYDSITKLKYEYKLLIESWETELKNVIDRNVPIEKVYKKVYKDIQLLRSTDHEQEIIMEDTEKLDELQVSSELAMPLEKLPKRLIFLTDPFKWKVM</sequence>
<dbReference type="RefSeq" id="XP_029345897.1">
    <property type="nucleotide sequence ID" value="XM_029490037.1"/>
</dbReference>
<dbReference type="EnsemblMetazoa" id="XM_029490037.1">
    <property type="protein sequence ID" value="XP_029345897.1"/>
    <property type="gene ID" value="LOC100573471"/>
</dbReference>
<feature type="compositionally biased region" description="Basic and acidic residues" evidence="1">
    <location>
        <begin position="1574"/>
        <end position="1595"/>
    </location>
</feature>
<reference evidence="3" key="2">
    <citation type="submission" date="2022-06" db="UniProtKB">
        <authorList>
            <consortium name="EnsemblMetazoa"/>
        </authorList>
    </citation>
    <scope>IDENTIFICATION</scope>
</reference>